<dbReference type="OrthoDB" id="75724at2759"/>
<organism evidence="1 2">
    <name type="scientific">Candolleomyces aberdarensis</name>
    <dbReference type="NCBI Taxonomy" id="2316362"/>
    <lineage>
        <taxon>Eukaryota</taxon>
        <taxon>Fungi</taxon>
        <taxon>Dikarya</taxon>
        <taxon>Basidiomycota</taxon>
        <taxon>Agaricomycotina</taxon>
        <taxon>Agaricomycetes</taxon>
        <taxon>Agaricomycetidae</taxon>
        <taxon>Agaricales</taxon>
        <taxon>Agaricineae</taxon>
        <taxon>Psathyrellaceae</taxon>
        <taxon>Candolleomyces</taxon>
    </lineage>
</organism>
<dbReference type="SUPFAM" id="SSF52087">
    <property type="entry name" value="CRAL/TRIO domain"/>
    <property type="match status" value="1"/>
</dbReference>
<evidence type="ECO:0000313" key="2">
    <source>
        <dbReference type="Proteomes" id="UP000290288"/>
    </source>
</evidence>
<gene>
    <name evidence="1" type="ORF">EST38_g844</name>
</gene>
<dbReference type="InterPro" id="IPR036865">
    <property type="entry name" value="CRAL-TRIO_dom_sf"/>
</dbReference>
<keyword evidence="2" id="KW-1185">Reference proteome</keyword>
<dbReference type="InterPro" id="IPR052432">
    <property type="entry name" value="PITP/CRAL-TRIO"/>
</dbReference>
<protein>
    <recommendedName>
        <fullName evidence="3">CRAL-TRIO domain-containing protein</fullName>
    </recommendedName>
</protein>
<dbReference type="EMBL" id="SDEE01000010">
    <property type="protein sequence ID" value="RXW25024.1"/>
    <property type="molecule type" value="Genomic_DNA"/>
</dbReference>
<dbReference type="Proteomes" id="UP000290288">
    <property type="component" value="Unassembled WGS sequence"/>
</dbReference>
<reference evidence="1 2" key="1">
    <citation type="submission" date="2019-01" db="EMBL/GenBank/DDBJ databases">
        <title>Draft genome sequence of Psathyrella aberdarensis IHI B618.</title>
        <authorList>
            <person name="Buettner E."/>
            <person name="Kellner H."/>
        </authorList>
    </citation>
    <scope>NUCLEOTIDE SEQUENCE [LARGE SCALE GENOMIC DNA]</scope>
    <source>
        <strain evidence="1 2">IHI B618</strain>
    </source>
</reference>
<dbReference type="AlphaFoldDB" id="A0A4Q2E050"/>
<dbReference type="PANTHER" id="PTHR46590">
    <property type="entry name" value="PHOSPHATIDYLINOSITOL TRANSFER PROTEIN CSR1-RELATED"/>
    <property type="match status" value="1"/>
</dbReference>
<proteinExistence type="predicted"/>
<accession>A0A4Q2E050</accession>
<evidence type="ECO:0000313" key="1">
    <source>
        <dbReference type="EMBL" id="RXW25024.1"/>
    </source>
</evidence>
<dbReference type="Gene3D" id="3.40.525.10">
    <property type="entry name" value="CRAL-TRIO lipid binding domain"/>
    <property type="match status" value="1"/>
</dbReference>
<dbReference type="STRING" id="2316362.A0A4Q2E050"/>
<evidence type="ECO:0008006" key="3">
    <source>
        <dbReference type="Google" id="ProtNLM"/>
    </source>
</evidence>
<name>A0A4Q2E050_9AGAR</name>
<dbReference type="PANTHER" id="PTHR46590:SF4">
    <property type="entry name" value="CRAL-TRIO DOMAIN-CONTAINING PROTEIN"/>
    <property type="match status" value="1"/>
</dbReference>
<sequence>MEIYEQLRANCDKLLEAYHTNLEDVQKLQETLIRDILPSVTDELNLTPDATEWAKEWLSDTGSIFRIARKNQFTKSFTLEAIRKNLVWRLDNLWQKAEPVPMSNVHYLSLDALDPCGRPIVIVETVPLEVEVDIAKQGIMQFFETVRMNLYEAGKNVGRGQGIPLQCTVVLDLQHLTFQRVGLDIMTWAVREVYPRFPGMLAAVFMMNYSWTHSGMWNVVK</sequence>
<comment type="caution">
    <text evidence="1">The sequence shown here is derived from an EMBL/GenBank/DDBJ whole genome shotgun (WGS) entry which is preliminary data.</text>
</comment>